<protein>
    <recommendedName>
        <fullName evidence="1">Dermonecrotic toxin N-terminal domain-containing protein</fullName>
    </recommendedName>
</protein>
<evidence type="ECO:0000259" key="1">
    <source>
        <dbReference type="Pfam" id="PF20178"/>
    </source>
</evidence>
<proteinExistence type="predicted"/>
<evidence type="ECO:0000313" key="2">
    <source>
        <dbReference type="EMBL" id="RDL16818.1"/>
    </source>
</evidence>
<dbReference type="AlphaFoldDB" id="A0A370SAQ8"/>
<dbReference type="RefSeq" id="WP_115147497.1">
    <property type="nucleotide sequence ID" value="NZ_QRAV01000012.1"/>
</dbReference>
<evidence type="ECO:0000313" key="3">
    <source>
        <dbReference type="Proteomes" id="UP000255365"/>
    </source>
</evidence>
<comment type="caution">
    <text evidence="2">The sequence shown here is derived from an EMBL/GenBank/DDBJ whole genome shotgun (WGS) entry which is preliminary data.</text>
</comment>
<dbReference type="Proteomes" id="UP000255365">
    <property type="component" value="Unassembled WGS sequence"/>
</dbReference>
<organism evidence="2 3">
    <name type="scientific">Pseudomonas jessenii</name>
    <dbReference type="NCBI Taxonomy" id="77298"/>
    <lineage>
        <taxon>Bacteria</taxon>
        <taxon>Pseudomonadati</taxon>
        <taxon>Pseudomonadota</taxon>
        <taxon>Gammaproteobacteria</taxon>
        <taxon>Pseudomonadales</taxon>
        <taxon>Pseudomonadaceae</taxon>
        <taxon>Pseudomonas</taxon>
    </lineage>
</organism>
<feature type="domain" description="Dermonecrotic toxin N-terminal" evidence="1">
    <location>
        <begin position="117"/>
        <end position="311"/>
    </location>
</feature>
<accession>A0A370SAQ8</accession>
<sequence length="591" mass="67459">MTSPTDNSTNNNHAHEVVNNAFEKITDQDMTTPVANFLATSLENFEPSHKSKIDEYRAALEEAFVLQNAVDQSLSTLETPSVFCKRKLNMMMRTKYPAWVTSKHKIKLKPKASTDDADYSITLLQAAMLNFTDTEAAADYYSSDSEIVLNPQDASDDDIPKEKITAQEFSALSRSLDLGNEYQKMIEEKFNTAQARADAVQLAMLNMKLAAYTKFFSKDIDEETWSTLKNLTDKKVDTANGSAPEKGRILFYSVQLLGKYDTNTVMLIVSKDDPTKNQYILYVPNDRGPGFYVYNSPDDFRQKFEYLLQNDTPLPKFLASRMNLVDQAACLAELKELQKAKNTGTVDRKERSVETIDLSGREYVTLTKLKAENLFAHIATLNLNTLITDTKRIAVPVNEVNLPTHANRRANSHLHPRPPVSEQLTYSFRLRLRSSPVDALLSELFTGVEEWTVEEKKKGLLQLLELKELRNQLPTSSSAEDEENSDAQTRLPDYFNAFELVGNRENTRLFLWKRDLAGYQQRDVVASRLKTSGQPYEDGAQILLFNSRYFIWIKDSAYEVKPSLLDWRVVHPFNKSAYRPYVIYRGWELAQ</sequence>
<reference evidence="2 3" key="1">
    <citation type="submission" date="2018-07" db="EMBL/GenBank/DDBJ databases">
        <title>Genome sequencing of rice bacterial endophytes.</title>
        <authorList>
            <person name="Venturi V."/>
        </authorList>
    </citation>
    <scope>NUCLEOTIDE SEQUENCE [LARGE SCALE GENOMIC DNA]</scope>
    <source>
        <strain evidence="2 3">E2333</strain>
    </source>
</reference>
<gene>
    <name evidence="2" type="ORF">DEU51_1123</name>
</gene>
<dbReference type="InterPro" id="IPR046673">
    <property type="entry name" value="ToxA_N"/>
</dbReference>
<dbReference type="Pfam" id="PF20178">
    <property type="entry name" value="ToxA_N"/>
    <property type="match status" value="1"/>
</dbReference>
<name>A0A370SAQ8_PSEJE</name>
<dbReference type="EMBL" id="QRAV01000012">
    <property type="protein sequence ID" value="RDL16818.1"/>
    <property type="molecule type" value="Genomic_DNA"/>
</dbReference>